<reference evidence="3" key="2">
    <citation type="submission" date="2015-01" db="EMBL/GenBank/DDBJ databases">
        <title>Evolutionary Origins and Diversification of the Mycorrhizal Mutualists.</title>
        <authorList>
            <consortium name="DOE Joint Genome Institute"/>
            <consortium name="Mycorrhizal Genomics Consortium"/>
            <person name="Kohler A."/>
            <person name="Kuo A."/>
            <person name="Nagy L.G."/>
            <person name="Floudas D."/>
            <person name="Copeland A."/>
            <person name="Barry K.W."/>
            <person name="Cichocki N."/>
            <person name="Veneault-Fourrey C."/>
            <person name="LaButti K."/>
            <person name="Lindquist E.A."/>
            <person name="Lipzen A."/>
            <person name="Lundell T."/>
            <person name="Morin E."/>
            <person name="Murat C."/>
            <person name="Riley R."/>
            <person name="Ohm R."/>
            <person name="Sun H."/>
            <person name="Tunlid A."/>
            <person name="Henrissat B."/>
            <person name="Grigoriev I.V."/>
            <person name="Hibbett D.S."/>
            <person name="Martin F."/>
        </authorList>
    </citation>
    <scope>NUCLEOTIDE SEQUENCE [LARGE SCALE GENOMIC DNA]</scope>
    <source>
        <strain evidence="3">Foug A</strain>
    </source>
</reference>
<feature type="region of interest" description="Disordered" evidence="1">
    <location>
        <begin position="148"/>
        <end position="179"/>
    </location>
</feature>
<dbReference type="AlphaFoldDB" id="A0A0C3DKD7"/>
<evidence type="ECO:0000256" key="1">
    <source>
        <dbReference type="SAM" id="MobiDB-lite"/>
    </source>
</evidence>
<name>A0A0C3DKD7_9AGAM</name>
<proteinExistence type="predicted"/>
<evidence type="ECO:0000313" key="3">
    <source>
        <dbReference type="Proteomes" id="UP000053989"/>
    </source>
</evidence>
<gene>
    <name evidence="2" type="ORF">SCLCIDRAFT_205472</name>
</gene>
<protein>
    <submittedName>
        <fullName evidence="2">Uncharacterized protein</fullName>
    </submittedName>
</protein>
<sequence>MTERGWRVCVFARSFRELLVLCVLLSFAFAVCEALRWVFAAAVAVVIIAWIAFRRGSVRVGECLDLGQVAPPRHCIDQKKTKTKMNRRNDTHHLHIDFFVLVRPSESSAAGPSPSGSSSTNWVIRGASVSSSSSNDCFPHLAHRRRLNPLETHHHRSHRRVHSRHDDHVPDRRPPSVHDRKSMALGRVWFAWSRFLSDVLGCEDRG</sequence>
<dbReference type="Proteomes" id="UP000053989">
    <property type="component" value="Unassembled WGS sequence"/>
</dbReference>
<dbReference type="HOGENOM" id="CLU_1332625_0_0_1"/>
<evidence type="ECO:0000313" key="2">
    <source>
        <dbReference type="EMBL" id="KIM56784.1"/>
    </source>
</evidence>
<feature type="compositionally biased region" description="Basic residues" evidence="1">
    <location>
        <begin position="148"/>
        <end position="163"/>
    </location>
</feature>
<feature type="compositionally biased region" description="Basic and acidic residues" evidence="1">
    <location>
        <begin position="164"/>
        <end position="179"/>
    </location>
</feature>
<organism evidence="2 3">
    <name type="scientific">Scleroderma citrinum Foug A</name>
    <dbReference type="NCBI Taxonomy" id="1036808"/>
    <lineage>
        <taxon>Eukaryota</taxon>
        <taxon>Fungi</taxon>
        <taxon>Dikarya</taxon>
        <taxon>Basidiomycota</taxon>
        <taxon>Agaricomycotina</taxon>
        <taxon>Agaricomycetes</taxon>
        <taxon>Agaricomycetidae</taxon>
        <taxon>Boletales</taxon>
        <taxon>Sclerodermatineae</taxon>
        <taxon>Sclerodermataceae</taxon>
        <taxon>Scleroderma</taxon>
    </lineage>
</organism>
<dbReference type="InParanoid" id="A0A0C3DKD7"/>
<keyword evidence="3" id="KW-1185">Reference proteome</keyword>
<dbReference type="EMBL" id="KN822110">
    <property type="protein sequence ID" value="KIM56784.1"/>
    <property type="molecule type" value="Genomic_DNA"/>
</dbReference>
<reference evidence="2 3" key="1">
    <citation type="submission" date="2014-04" db="EMBL/GenBank/DDBJ databases">
        <authorList>
            <consortium name="DOE Joint Genome Institute"/>
            <person name="Kuo A."/>
            <person name="Kohler A."/>
            <person name="Nagy L.G."/>
            <person name="Floudas D."/>
            <person name="Copeland A."/>
            <person name="Barry K.W."/>
            <person name="Cichocki N."/>
            <person name="Veneault-Fourrey C."/>
            <person name="LaButti K."/>
            <person name="Lindquist E.A."/>
            <person name="Lipzen A."/>
            <person name="Lundell T."/>
            <person name="Morin E."/>
            <person name="Murat C."/>
            <person name="Sun H."/>
            <person name="Tunlid A."/>
            <person name="Henrissat B."/>
            <person name="Grigoriev I.V."/>
            <person name="Hibbett D.S."/>
            <person name="Martin F."/>
            <person name="Nordberg H.P."/>
            <person name="Cantor M.N."/>
            <person name="Hua S.X."/>
        </authorList>
    </citation>
    <scope>NUCLEOTIDE SEQUENCE [LARGE SCALE GENOMIC DNA]</scope>
    <source>
        <strain evidence="2 3">Foug A</strain>
    </source>
</reference>
<accession>A0A0C3DKD7</accession>